<organism evidence="1 2">
    <name type="scientific">Melastoma candidum</name>
    <dbReference type="NCBI Taxonomy" id="119954"/>
    <lineage>
        <taxon>Eukaryota</taxon>
        <taxon>Viridiplantae</taxon>
        <taxon>Streptophyta</taxon>
        <taxon>Embryophyta</taxon>
        <taxon>Tracheophyta</taxon>
        <taxon>Spermatophyta</taxon>
        <taxon>Magnoliopsida</taxon>
        <taxon>eudicotyledons</taxon>
        <taxon>Gunneridae</taxon>
        <taxon>Pentapetalae</taxon>
        <taxon>rosids</taxon>
        <taxon>malvids</taxon>
        <taxon>Myrtales</taxon>
        <taxon>Melastomataceae</taxon>
        <taxon>Melastomatoideae</taxon>
        <taxon>Melastomateae</taxon>
        <taxon>Melastoma</taxon>
    </lineage>
</organism>
<evidence type="ECO:0000313" key="2">
    <source>
        <dbReference type="Proteomes" id="UP001057402"/>
    </source>
</evidence>
<evidence type="ECO:0000313" key="1">
    <source>
        <dbReference type="EMBL" id="KAI4310358.1"/>
    </source>
</evidence>
<dbReference type="EMBL" id="CM042890">
    <property type="protein sequence ID" value="KAI4310358.1"/>
    <property type="molecule type" value="Genomic_DNA"/>
</dbReference>
<accession>A0ACB9LHB8</accession>
<comment type="caution">
    <text evidence="1">The sequence shown here is derived from an EMBL/GenBank/DDBJ whole genome shotgun (WGS) entry which is preliminary data.</text>
</comment>
<gene>
    <name evidence="1" type="ORF">MLD38_035341</name>
</gene>
<protein>
    <submittedName>
        <fullName evidence="1">Uncharacterized protein</fullName>
    </submittedName>
</protein>
<name>A0ACB9LHB8_9MYRT</name>
<dbReference type="Proteomes" id="UP001057402">
    <property type="component" value="Chromosome 11"/>
</dbReference>
<keyword evidence="2" id="KW-1185">Reference proteome</keyword>
<sequence>MDYEKRQKRMKWAAYITAFAIFQVIVILVFALVIMKVRTPKFRVSNFEIQNLSANTSPAPSFNMTFVAPIRVKNANFGPYKYDATTVNFNYGGLSVGQVQVPKSKANFRSTKKINALVNLSSSVSNVVPDISSGTLTLSSSGTMTGKVEMMLIFKKKKSTSMNCTMVINVLSKTLQSLNCE</sequence>
<proteinExistence type="predicted"/>
<reference evidence="2" key="1">
    <citation type="journal article" date="2023" name="Front. Plant Sci.">
        <title>Chromosomal-level genome assembly of Melastoma candidum provides insights into trichome evolution.</title>
        <authorList>
            <person name="Zhong Y."/>
            <person name="Wu W."/>
            <person name="Sun C."/>
            <person name="Zou P."/>
            <person name="Liu Y."/>
            <person name="Dai S."/>
            <person name="Zhou R."/>
        </authorList>
    </citation>
    <scope>NUCLEOTIDE SEQUENCE [LARGE SCALE GENOMIC DNA]</scope>
</reference>